<dbReference type="Proteomes" id="UP001597295">
    <property type="component" value="Unassembled WGS sequence"/>
</dbReference>
<comment type="caution">
    <text evidence="1">The sequence shown here is derived from an EMBL/GenBank/DDBJ whole genome shotgun (WGS) entry which is preliminary data.</text>
</comment>
<organism evidence="1 2">
    <name type="scientific">Lacibacterium aquatile</name>
    <dbReference type="NCBI Taxonomy" id="1168082"/>
    <lineage>
        <taxon>Bacteria</taxon>
        <taxon>Pseudomonadati</taxon>
        <taxon>Pseudomonadota</taxon>
        <taxon>Alphaproteobacteria</taxon>
        <taxon>Rhodospirillales</taxon>
        <taxon>Rhodospirillaceae</taxon>
    </lineage>
</organism>
<gene>
    <name evidence="1" type="ORF">ACFSM5_14940</name>
</gene>
<evidence type="ECO:0000313" key="1">
    <source>
        <dbReference type="EMBL" id="MFD2264196.1"/>
    </source>
</evidence>
<name>A0ABW5DW51_9PROT</name>
<sequence length="96" mass="10813">MTYPSKIVLQVPVSDDSRLRVFIEECLKDKVALIAVVGDGCEEIEDLIDDILVGDGSDATRFIVTTSYPDRSVDEAVEFVRHWKMVRTDEPDVVKL</sequence>
<keyword evidence="2" id="KW-1185">Reference proteome</keyword>
<dbReference type="EMBL" id="JBHUIP010000012">
    <property type="protein sequence ID" value="MFD2264196.1"/>
    <property type="molecule type" value="Genomic_DNA"/>
</dbReference>
<proteinExistence type="predicted"/>
<dbReference type="RefSeq" id="WP_379877246.1">
    <property type="nucleotide sequence ID" value="NZ_JBHUIP010000012.1"/>
</dbReference>
<reference evidence="2" key="1">
    <citation type="journal article" date="2019" name="Int. J. Syst. Evol. Microbiol.">
        <title>The Global Catalogue of Microorganisms (GCM) 10K type strain sequencing project: providing services to taxonomists for standard genome sequencing and annotation.</title>
        <authorList>
            <consortium name="The Broad Institute Genomics Platform"/>
            <consortium name="The Broad Institute Genome Sequencing Center for Infectious Disease"/>
            <person name="Wu L."/>
            <person name="Ma J."/>
        </authorList>
    </citation>
    <scope>NUCLEOTIDE SEQUENCE [LARGE SCALE GENOMIC DNA]</scope>
    <source>
        <strain evidence="2">CGMCC 1.19062</strain>
    </source>
</reference>
<protein>
    <submittedName>
        <fullName evidence="1">Uncharacterized protein</fullName>
    </submittedName>
</protein>
<accession>A0ABW5DW51</accession>
<evidence type="ECO:0000313" key="2">
    <source>
        <dbReference type="Proteomes" id="UP001597295"/>
    </source>
</evidence>